<feature type="domain" description="FLYWCH-type" evidence="5">
    <location>
        <begin position="12"/>
        <end position="76"/>
    </location>
</feature>
<reference evidence="6" key="2">
    <citation type="submission" date="2020-05" db="UniProtKB">
        <authorList>
            <consortium name="EnsemblMetazoa"/>
        </authorList>
    </citation>
    <scope>IDENTIFICATION</scope>
    <source>
        <strain evidence="6">IAEA</strain>
    </source>
</reference>
<name>A0A1A9WMP0_9MUSC</name>
<evidence type="ECO:0000313" key="6">
    <source>
        <dbReference type="EnsemblMetazoa" id="GBRI025231-PA"/>
    </source>
</evidence>
<accession>A0A1A9WMP0</accession>
<dbReference type="InterPro" id="IPR007588">
    <property type="entry name" value="Znf_FLYWCH"/>
</dbReference>
<feature type="domain" description="FLYWCH-type" evidence="5">
    <location>
        <begin position="148"/>
        <end position="207"/>
    </location>
</feature>
<feature type="compositionally biased region" description="Acidic residues" evidence="4">
    <location>
        <begin position="246"/>
        <end position="257"/>
    </location>
</feature>
<organism evidence="6 7">
    <name type="scientific">Glossina brevipalpis</name>
    <dbReference type="NCBI Taxonomy" id="37001"/>
    <lineage>
        <taxon>Eukaryota</taxon>
        <taxon>Metazoa</taxon>
        <taxon>Ecdysozoa</taxon>
        <taxon>Arthropoda</taxon>
        <taxon>Hexapoda</taxon>
        <taxon>Insecta</taxon>
        <taxon>Pterygota</taxon>
        <taxon>Neoptera</taxon>
        <taxon>Endopterygota</taxon>
        <taxon>Diptera</taxon>
        <taxon>Brachycera</taxon>
        <taxon>Muscomorpha</taxon>
        <taxon>Hippoboscoidea</taxon>
        <taxon>Glossinidae</taxon>
        <taxon>Glossina</taxon>
    </lineage>
</organism>
<dbReference type="AlphaFoldDB" id="A0A1A9WMP0"/>
<sequence length="257" mass="29341">MANNPEDVLVFFTQSLRGRPAIMANGVRFLIMSENKKKILWRCSSMATKKIKCPARITMLKETPPKFIINKAQHVHAELKRNKYGSSKHQLFSVAKIDGTMNYQILNPAGSILTTATAHSAQRPIVTPAHHGIKCEQKNPLLQDEIHYVISQKGRTQLLHKGYYYVREKKIRNKVYWRCTQYTTWFRCHGRLHTDEGRIVHSSLHNHNCLEGGEKPNMRKLKAMKMFVVNQSKGSPTAAMTSVSNNEDDDDIDATLP</sequence>
<evidence type="ECO:0000259" key="5">
    <source>
        <dbReference type="Pfam" id="PF04500"/>
    </source>
</evidence>
<protein>
    <recommendedName>
        <fullName evidence="5">FLYWCH-type domain-containing protein</fullName>
    </recommendedName>
</protein>
<evidence type="ECO:0000256" key="1">
    <source>
        <dbReference type="ARBA" id="ARBA00022723"/>
    </source>
</evidence>
<feature type="region of interest" description="Disordered" evidence="4">
    <location>
        <begin position="233"/>
        <end position="257"/>
    </location>
</feature>
<evidence type="ECO:0000313" key="7">
    <source>
        <dbReference type="Proteomes" id="UP000091820"/>
    </source>
</evidence>
<reference evidence="7" key="1">
    <citation type="submission" date="2014-03" db="EMBL/GenBank/DDBJ databases">
        <authorList>
            <person name="Aksoy S."/>
            <person name="Warren W."/>
            <person name="Wilson R.K."/>
        </authorList>
    </citation>
    <scope>NUCLEOTIDE SEQUENCE [LARGE SCALE GENOMIC DNA]</scope>
    <source>
        <strain evidence="7">IAEA</strain>
    </source>
</reference>
<proteinExistence type="predicted"/>
<keyword evidence="1" id="KW-0479">Metal-binding</keyword>
<keyword evidence="2" id="KW-0863">Zinc-finger</keyword>
<evidence type="ECO:0000256" key="2">
    <source>
        <dbReference type="ARBA" id="ARBA00022771"/>
    </source>
</evidence>
<dbReference type="Pfam" id="PF04500">
    <property type="entry name" value="FLYWCH"/>
    <property type="match status" value="2"/>
</dbReference>
<feature type="compositionally biased region" description="Polar residues" evidence="4">
    <location>
        <begin position="233"/>
        <end position="245"/>
    </location>
</feature>
<evidence type="ECO:0000256" key="3">
    <source>
        <dbReference type="ARBA" id="ARBA00022833"/>
    </source>
</evidence>
<keyword evidence="3" id="KW-0862">Zinc</keyword>
<dbReference type="GO" id="GO:0008270">
    <property type="term" value="F:zinc ion binding"/>
    <property type="evidence" value="ECO:0007669"/>
    <property type="project" value="UniProtKB-KW"/>
</dbReference>
<dbReference type="EnsemblMetazoa" id="GBRI025231-RA">
    <property type="protein sequence ID" value="GBRI025231-PA"/>
    <property type="gene ID" value="GBRI025231"/>
</dbReference>
<dbReference type="Gene3D" id="2.20.25.240">
    <property type="match status" value="2"/>
</dbReference>
<evidence type="ECO:0000256" key="4">
    <source>
        <dbReference type="SAM" id="MobiDB-lite"/>
    </source>
</evidence>
<dbReference type="Proteomes" id="UP000091820">
    <property type="component" value="Unassembled WGS sequence"/>
</dbReference>
<keyword evidence="7" id="KW-1185">Reference proteome</keyword>
<dbReference type="VEuPathDB" id="VectorBase:GBRI025231"/>